<keyword evidence="5" id="KW-0732">Signal</keyword>
<feature type="domain" description="GH84" evidence="6">
    <location>
        <begin position="199"/>
        <end position="482"/>
    </location>
</feature>
<dbReference type="InterPro" id="IPR011496">
    <property type="entry name" value="O-GlcNAcase_cat"/>
</dbReference>
<accession>A0ABP6RYH9</accession>
<comment type="similarity">
    <text evidence="3">Belongs to the glycosyl hydrolase 84 family.</text>
</comment>
<feature type="chain" id="PRO_5046261483" evidence="5">
    <location>
        <begin position="31"/>
        <end position="672"/>
    </location>
</feature>
<feature type="active site" description="Proton donor" evidence="3">
    <location>
        <position position="314"/>
    </location>
</feature>
<feature type="compositionally biased region" description="Low complexity" evidence="4">
    <location>
        <begin position="38"/>
        <end position="50"/>
    </location>
</feature>
<organism evidence="7 8">
    <name type="scientific">Saccharopolyspora gregorii</name>
    <dbReference type="NCBI Taxonomy" id="33914"/>
    <lineage>
        <taxon>Bacteria</taxon>
        <taxon>Bacillati</taxon>
        <taxon>Actinomycetota</taxon>
        <taxon>Actinomycetes</taxon>
        <taxon>Pseudonocardiales</taxon>
        <taxon>Pseudonocardiaceae</taxon>
        <taxon>Saccharopolyspora</taxon>
    </lineage>
</organism>
<comment type="caution">
    <text evidence="7">The sequence shown here is derived from an EMBL/GenBank/DDBJ whole genome shotgun (WGS) entry which is preliminary data.</text>
</comment>
<keyword evidence="8" id="KW-1185">Reference proteome</keyword>
<gene>
    <name evidence="7" type="ORF">GCM10020366_55660</name>
</gene>
<evidence type="ECO:0000256" key="2">
    <source>
        <dbReference type="ARBA" id="ARBA00023295"/>
    </source>
</evidence>
<dbReference type="InterPro" id="IPR029018">
    <property type="entry name" value="Hex-like_dom2"/>
</dbReference>
<dbReference type="Gene3D" id="1.20.58.460">
    <property type="entry name" value="Hyaluronidase post-catalytic domain-like"/>
    <property type="match status" value="1"/>
</dbReference>
<evidence type="ECO:0000313" key="8">
    <source>
        <dbReference type="Proteomes" id="UP001500483"/>
    </source>
</evidence>
<dbReference type="Proteomes" id="UP001500483">
    <property type="component" value="Unassembled WGS sequence"/>
</dbReference>
<feature type="signal peptide" evidence="5">
    <location>
        <begin position="1"/>
        <end position="30"/>
    </location>
</feature>
<dbReference type="RefSeq" id="WP_344930456.1">
    <property type="nucleotide sequence ID" value="NZ_BAAAYK010000038.1"/>
</dbReference>
<dbReference type="PANTHER" id="PTHR13170">
    <property type="entry name" value="O-GLCNACASE"/>
    <property type="match status" value="1"/>
</dbReference>
<evidence type="ECO:0000256" key="5">
    <source>
        <dbReference type="SAM" id="SignalP"/>
    </source>
</evidence>
<evidence type="ECO:0000256" key="4">
    <source>
        <dbReference type="SAM" id="MobiDB-lite"/>
    </source>
</evidence>
<dbReference type="Gene3D" id="3.30.379.10">
    <property type="entry name" value="Chitobiase/beta-hexosaminidase domain 2-like"/>
    <property type="match status" value="1"/>
</dbReference>
<dbReference type="SUPFAM" id="SSF51445">
    <property type="entry name" value="(Trans)glycosidases"/>
    <property type="match status" value="1"/>
</dbReference>
<sequence>MAIPGALRRFGGSAAIVLSAALVAAGCTDAAPPPPQPGAGAEAGPSSYPAEGVPEVVPQPQKAERLGDDVAVRGKVELVVDPFVDEPTRDLAQRVLREAGASDVVVREPGPPAEDATLLVRIGDRMAPGVVKGLQANGWGAPSPLPAEGYVLAARGGQDTVVLGADDAAGAYYGVQTLRQLASPGRIAGVGVVDQPNMPIRGSIEGFYGSPWTHAERMDQLAFYGDVKLNTYVYAPKDDPYHRERWREPYPADKLSEVRELIGQAAAHHVRFTFALSPGQSICFSDPADFQALLAKLQAVYDSGVRDFSVPFDDISYTRWNCGEDQARYGAPGESAAGRAQAEILSRVQREFIDTHPDARPLQMVPTEYSDYDDSPYKTALREGLDPRVVAMWTGDGVIPRQITVSDAEKAAQAWGRKVFLWDNYPVNDFDGSEGRLLLGPYGEREPGLGEQLVGDVVNPMNQAAASKVVEIGAADFAWNDDDFDAQRAHRAAARYLATDPAAALRPASAADPATTRALQVFFDLNSMAPLANGSPWLPPAPELARRIEEFRSGWDGGDRAQALNELRDYARQIADAPELIRESAPADFVADSEPWLRATDLWGDALVTTVDGLQAREDGAGQVADERFAVAADLARRAEQVQTIPGETRPQGPVRLADGVLDVFVRQAPQL</sequence>
<feature type="region of interest" description="Disordered" evidence="4">
    <location>
        <begin position="32"/>
        <end position="58"/>
    </location>
</feature>
<keyword evidence="1 3" id="KW-0378">Hydrolase</keyword>
<dbReference type="PROSITE" id="PS52009">
    <property type="entry name" value="GH84"/>
    <property type="match status" value="1"/>
</dbReference>
<dbReference type="InterPro" id="IPR051822">
    <property type="entry name" value="Glycosyl_Hydrolase_84"/>
</dbReference>
<evidence type="ECO:0000256" key="1">
    <source>
        <dbReference type="ARBA" id="ARBA00022801"/>
    </source>
</evidence>
<evidence type="ECO:0000313" key="7">
    <source>
        <dbReference type="EMBL" id="GAA3363499.1"/>
    </source>
</evidence>
<dbReference type="Gene3D" id="3.20.20.80">
    <property type="entry name" value="Glycosidases"/>
    <property type="match status" value="1"/>
</dbReference>
<dbReference type="Pfam" id="PF02838">
    <property type="entry name" value="Glyco_hydro_20b"/>
    <property type="match status" value="1"/>
</dbReference>
<dbReference type="Pfam" id="PF07555">
    <property type="entry name" value="NAGidase"/>
    <property type="match status" value="1"/>
</dbReference>
<proteinExistence type="inferred from homology"/>
<dbReference type="EMBL" id="BAAAYK010000038">
    <property type="protein sequence ID" value="GAA3363499.1"/>
    <property type="molecule type" value="Genomic_DNA"/>
</dbReference>
<dbReference type="SUPFAM" id="SSF55545">
    <property type="entry name" value="beta-N-acetylhexosaminidase-like domain"/>
    <property type="match status" value="1"/>
</dbReference>
<keyword evidence="2 3" id="KW-0326">Glycosidase</keyword>
<dbReference type="PANTHER" id="PTHR13170:SF16">
    <property type="entry name" value="PROTEIN O-GLCNACASE"/>
    <property type="match status" value="1"/>
</dbReference>
<evidence type="ECO:0000256" key="3">
    <source>
        <dbReference type="PROSITE-ProRule" id="PRU01353"/>
    </source>
</evidence>
<reference evidence="8" key="1">
    <citation type="journal article" date="2019" name="Int. J. Syst. Evol. Microbiol.">
        <title>The Global Catalogue of Microorganisms (GCM) 10K type strain sequencing project: providing services to taxonomists for standard genome sequencing and annotation.</title>
        <authorList>
            <consortium name="The Broad Institute Genomics Platform"/>
            <consortium name="The Broad Institute Genome Sequencing Center for Infectious Disease"/>
            <person name="Wu L."/>
            <person name="Ma J."/>
        </authorList>
    </citation>
    <scope>NUCLEOTIDE SEQUENCE [LARGE SCALE GENOMIC DNA]</scope>
    <source>
        <strain evidence="8">JCM 9687</strain>
    </source>
</reference>
<evidence type="ECO:0000259" key="6">
    <source>
        <dbReference type="PROSITE" id="PS52009"/>
    </source>
</evidence>
<protein>
    <submittedName>
        <fullName evidence="7">Beta-N-acetylglucosaminidase domain-containing protein</fullName>
    </submittedName>
</protein>
<name>A0ABP6RYH9_9PSEU</name>
<dbReference type="InterPro" id="IPR017853">
    <property type="entry name" value="GH"/>
</dbReference>
<dbReference type="InterPro" id="IPR015882">
    <property type="entry name" value="HEX_bac_N"/>
</dbReference>